<dbReference type="Pfam" id="PF06850">
    <property type="entry name" value="PHB_depo_C"/>
    <property type="match status" value="1"/>
</dbReference>
<dbReference type="PANTHER" id="PTHR36837:SF4">
    <property type="entry name" value="BLR0908 PROTEIN"/>
    <property type="match status" value="1"/>
</dbReference>
<dbReference type="RefSeq" id="WP_377389122.1">
    <property type="nucleotide sequence ID" value="NZ_JBHUIX010000009.1"/>
</dbReference>
<sequence>MRGMMSYDLMETIRNTNEWMGASARAMASYPVWGLAPHPMFKLMSAWGRVTERSFARMVIKPDWGIRSIPAADGRDHLIEVETLLDKPFGALIHFKVQGRAPMPRRVLLVAPMSGHYATLLRSTVASLLPDADVYVTDWHNARDIPVSAGKFDIEDYTLYLVEFMRALGPEIHVIAVCQPAPLTLAATAYLAEEDPEAQPRSLTLIGGPIDPDAAATEVTDFGRRVTMGQLEQLVIQRVGFKYKGAGRMVYPGLMQLASFISMNIDKHAQAFSDKIMAEAQGEGSEHDHHNVFYDEYLAVMDMTAEFYLSTVERIFKGLEIAQNRFTVAGKRVDIGKITKVAVKTVEGANDDISAPGQCVAALRLCTGLPEEMKAQHLEPGAGHYGIFAGRSWRNNIRPLVLDFIDANSGTGPGRNAPQVRAV</sequence>
<dbReference type="PIRSF" id="PIRSF020818">
    <property type="entry name" value="PHB_depoly_PhaZ"/>
    <property type="match status" value="1"/>
</dbReference>
<evidence type="ECO:0000313" key="3">
    <source>
        <dbReference type="Proteomes" id="UP001597413"/>
    </source>
</evidence>
<name>A0ABW5A6V7_9RHOB</name>
<evidence type="ECO:0000313" key="2">
    <source>
        <dbReference type="EMBL" id="MFD2174062.1"/>
    </source>
</evidence>
<dbReference type="Gene3D" id="3.40.50.1820">
    <property type="entry name" value="alpha/beta hydrolase"/>
    <property type="match status" value="1"/>
</dbReference>
<dbReference type="SUPFAM" id="SSF53474">
    <property type="entry name" value="alpha/beta-Hydrolases"/>
    <property type="match status" value="1"/>
</dbReference>
<feature type="domain" description="PHB de-polymerase C-terminal" evidence="1">
    <location>
        <begin position="207"/>
        <end position="408"/>
    </location>
</feature>
<organism evidence="2 3">
    <name type="scientific">Rhodobacter lacus</name>
    <dbReference type="NCBI Taxonomy" id="1641972"/>
    <lineage>
        <taxon>Bacteria</taxon>
        <taxon>Pseudomonadati</taxon>
        <taxon>Pseudomonadota</taxon>
        <taxon>Alphaproteobacteria</taxon>
        <taxon>Rhodobacterales</taxon>
        <taxon>Rhodobacter group</taxon>
        <taxon>Rhodobacter</taxon>
    </lineage>
</organism>
<dbReference type="Proteomes" id="UP001597413">
    <property type="component" value="Unassembled WGS sequence"/>
</dbReference>
<dbReference type="InterPro" id="IPR051321">
    <property type="entry name" value="PHA/PHB_synthase"/>
</dbReference>
<proteinExistence type="predicted"/>
<dbReference type="PANTHER" id="PTHR36837">
    <property type="entry name" value="POLY(3-HYDROXYALKANOATE) POLYMERASE SUBUNIT PHAC"/>
    <property type="match status" value="1"/>
</dbReference>
<protein>
    <submittedName>
        <fullName evidence="2">Polyhydroxyalkanoate depolymerase</fullName>
    </submittedName>
</protein>
<dbReference type="NCBIfam" id="TIGR01849">
    <property type="entry name" value="PHB_depoly_PhaZ"/>
    <property type="match status" value="1"/>
</dbReference>
<comment type="caution">
    <text evidence="2">The sequence shown here is derived from an EMBL/GenBank/DDBJ whole genome shotgun (WGS) entry which is preliminary data.</text>
</comment>
<dbReference type="InterPro" id="IPR010915">
    <property type="entry name" value="PHB_depoly_PhaZ"/>
</dbReference>
<gene>
    <name evidence="2" type="primary">phaZ</name>
    <name evidence="2" type="ORF">ACFSM0_08170</name>
</gene>
<reference evidence="3" key="1">
    <citation type="journal article" date="2019" name="Int. J. Syst. Evol. Microbiol.">
        <title>The Global Catalogue of Microorganisms (GCM) 10K type strain sequencing project: providing services to taxonomists for standard genome sequencing and annotation.</title>
        <authorList>
            <consortium name="The Broad Institute Genomics Platform"/>
            <consortium name="The Broad Institute Genome Sequencing Center for Infectious Disease"/>
            <person name="Wu L."/>
            <person name="Ma J."/>
        </authorList>
    </citation>
    <scope>NUCLEOTIDE SEQUENCE [LARGE SCALE GENOMIC DNA]</scope>
    <source>
        <strain evidence="3">CCUG 55131</strain>
    </source>
</reference>
<accession>A0ABW5A6V7</accession>
<dbReference type="InterPro" id="IPR029058">
    <property type="entry name" value="AB_hydrolase_fold"/>
</dbReference>
<evidence type="ECO:0000259" key="1">
    <source>
        <dbReference type="Pfam" id="PF06850"/>
    </source>
</evidence>
<dbReference type="InterPro" id="IPR009656">
    <property type="entry name" value="PHB_depo_C"/>
</dbReference>
<dbReference type="EMBL" id="JBHUIX010000009">
    <property type="protein sequence ID" value="MFD2174062.1"/>
    <property type="molecule type" value="Genomic_DNA"/>
</dbReference>
<keyword evidence="3" id="KW-1185">Reference proteome</keyword>